<dbReference type="Pfam" id="PF18406">
    <property type="entry name" value="DUF1281_C"/>
    <property type="match status" value="1"/>
</dbReference>
<reference evidence="2" key="1">
    <citation type="submission" date="2018-05" db="EMBL/GenBank/DDBJ databases">
        <authorList>
            <person name="Lanie J.A."/>
            <person name="Ng W.-L."/>
            <person name="Kazmierczak K.M."/>
            <person name="Andrzejewski T.M."/>
            <person name="Davidsen T.M."/>
            <person name="Wayne K.J."/>
            <person name="Tettelin H."/>
            <person name="Glass J.I."/>
            <person name="Rusch D."/>
            <person name="Podicherti R."/>
            <person name="Tsui H.-C.T."/>
            <person name="Winkler M.E."/>
        </authorList>
    </citation>
    <scope>NUCLEOTIDE SEQUENCE</scope>
</reference>
<organism evidence="2">
    <name type="scientific">marine metagenome</name>
    <dbReference type="NCBI Taxonomy" id="408172"/>
    <lineage>
        <taxon>unclassified sequences</taxon>
        <taxon>metagenomes</taxon>
        <taxon>ecological metagenomes</taxon>
    </lineage>
</organism>
<evidence type="ECO:0000259" key="1">
    <source>
        <dbReference type="Pfam" id="PF18406"/>
    </source>
</evidence>
<proteinExistence type="predicted"/>
<gene>
    <name evidence="2" type="ORF">METZ01_LOCUS102293</name>
</gene>
<dbReference type="EMBL" id="UINC01011173">
    <property type="protein sequence ID" value="SVA49439.1"/>
    <property type="molecule type" value="Genomic_DNA"/>
</dbReference>
<dbReference type="AlphaFoldDB" id="A0A381WA53"/>
<sequence>MPNWAESDITIKGDRKALDHIEEIKFDFNKIIPQPEGLRLDCDSDVCAMCKQPYLKELYKKNGTLRGPHDYYCEDCGVGDNIGGRLHSDNIDDSGLKDNEKKLATQWQKEYGTASWYDWNCNHWGTKWNIRIDEVEFDRVDANTLQVKFDTAWSPPVPIFEKLARDLKVAIDVHVGGEVDDEYDLEYGDSK</sequence>
<protein>
    <recommendedName>
        <fullName evidence="1">YubB ferredoxin-like domain-containing protein</fullName>
    </recommendedName>
</protein>
<feature type="domain" description="YubB ferredoxin-like" evidence="1">
    <location>
        <begin position="128"/>
        <end position="172"/>
    </location>
</feature>
<accession>A0A381WA53</accession>
<name>A0A381WA53_9ZZZZ</name>
<dbReference type="InterPro" id="IPR041329">
    <property type="entry name" value="YubB_C"/>
</dbReference>
<evidence type="ECO:0000313" key="2">
    <source>
        <dbReference type="EMBL" id="SVA49439.1"/>
    </source>
</evidence>